<dbReference type="AlphaFoldDB" id="A0A8J2J6Y0"/>
<keyword evidence="2 5" id="KW-0812">Transmembrane</keyword>
<accession>A0A8J2J6Y0</accession>
<dbReference type="PANTHER" id="PTHR23291:SF47">
    <property type="entry name" value="TRANSMEMBRANE BAX INHIBITOR MOTIF CONTAINING 7"/>
    <property type="match status" value="1"/>
</dbReference>
<evidence type="ECO:0000256" key="4">
    <source>
        <dbReference type="ARBA" id="ARBA00023136"/>
    </source>
</evidence>
<comment type="subcellular location">
    <subcellularLocation>
        <location evidence="1">Membrane</location>
        <topology evidence="1">Multi-pass membrane protein</topology>
    </subcellularLocation>
</comment>
<dbReference type="OrthoDB" id="7933078at2759"/>
<dbReference type="CDD" id="cd10428">
    <property type="entry name" value="LFG_like"/>
    <property type="match status" value="1"/>
</dbReference>
<comment type="caution">
    <text evidence="6">The sequence shown here is derived from an EMBL/GenBank/DDBJ whole genome shotgun (WGS) entry which is preliminary data.</text>
</comment>
<feature type="transmembrane region" description="Helical" evidence="5">
    <location>
        <begin position="138"/>
        <end position="156"/>
    </location>
</feature>
<feature type="transmembrane region" description="Helical" evidence="5">
    <location>
        <begin position="192"/>
        <end position="211"/>
    </location>
</feature>
<evidence type="ECO:0000313" key="6">
    <source>
        <dbReference type="EMBL" id="CAG7699652.1"/>
    </source>
</evidence>
<dbReference type="Proteomes" id="UP000708208">
    <property type="component" value="Unassembled WGS sequence"/>
</dbReference>
<gene>
    <name evidence="6" type="ORF">AFUS01_LOCUS4185</name>
</gene>
<evidence type="ECO:0000256" key="3">
    <source>
        <dbReference type="ARBA" id="ARBA00022989"/>
    </source>
</evidence>
<feature type="transmembrane region" description="Helical" evidence="5">
    <location>
        <begin position="80"/>
        <end position="99"/>
    </location>
</feature>
<keyword evidence="3 5" id="KW-1133">Transmembrane helix</keyword>
<protein>
    <submittedName>
        <fullName evidence="6">Uncharacterized protein</fullName>
    </submittedName>
</protein>
<sequence>MAVTTEKESEAEVQPMGESPQYFLGDPESQQQLDFTVVSVRQGFIRKVYSILMVQLLITSGFIAGFLFDRDLRLWVRRNALFVLGACILSFCLTLAMVCCDRARRKFPLNFILLFLFTVIESFLVGAVSSFYQAESVLLAAGITVVICFSLTVFAFQTKIDFTGWGPYLFVSTIVLFLFGIAAALLSSILPVMHTLYACLGALLFSVYLIYDTQLIIGGKHKNSISPEEYTFAALTLYIDIINIFLKILVATGKKRD</sequence>
<dbReference type="PANTHER" id="PTHR23291">
    <property type="entry name" value="BAX INHIBITOR-RELATED"/>
    <property type="match status" value="1"/>
</dbReference>
<keyword evidence="7" id="KW-1185">Reference proteome</keyword>
<feature type="transmembrane region" description="Helical" evidence="5">
    <location>
        <begin position="168"/>
        <end position="186"/>
    </location>
</feature>
<evidence type="ECO:0000256" key="2">
    <source>
        <dbReference type="ARBA" id="ARBA00022692"/>
    </source>
</evidence>
<keyword evidence="4 5" id="KW-0472">Membrane</keyword>
<organism evidence="6 7">
    <name type="scientific">Allacma fusca</name>
    <dbReference type="NCBI Taxonomy" id="39272"/>
    <lineage>
        <taxon>Eukaryota</taxon>
        <taxon>Metazoa</taxon>
        <taxon>Ecdysozoa</taxon>
        <taxon>Arthropoda</taxon>
        <taxon>Hexapoda</taxon>
        <taxon>Collembola</taxon>
        <taxon>Symphypleona</taxon>
        <taxon>Sminthuridae</taxon>
        <taxon>Allacma</taxon>
    </lineage>
</organism>
<evidence type="ECO:0000313" key="7">
    <source>
        <dbReference type="Proteomes" id="UP000708208"/>
    </source>
</evidence>
<dbReference type="Pfam" id="PF01027">
    <property type="entry name" value="Bax1-I"/>
    <property type="match status" value="1"/>
</dbReference>
<evidence type="ECO:0000256" key="5">
    <source>
        <dbReference type="RuleBase" id="RU004379"/>
    </source>
</evidence>
<feature type="transmembrane region" description="Helical" evidence="5">
    <location>
        <begin position="48"/>
        <end position="68"/>
    </location>
</feature>
<name>A0A8J2J6Y0_9HEXA</name>
<feature type="transmembrane region" description="Helical" evidence="5">
    <location>
        <begin position="232"/>
        <end position="251"/>
    </location>
</feature>
<comment type="similarity">
    <text evidence="5">Belongs to the BI1 family.</text>
</comment>
<reference evidence="6" key="1">
    <citation type="submission" date="2021-06" db="EMBL/GenBank/DDBJ databases">
        <authorList>
            <person name="Hodson N. C."/>
            <person name="Mongue J. A."/>
            <person name="Jaron S. K."/>
        </authorList>
    </citation>
    <scope>NUCLEOTIDE SEQUENCE</scope>
</reference>
<dbReference type="InterPro" id="IPR006214">
    <property type="entry name" value="Bax_inhibitor_1-related"/>
</dbReference>
<proteinExistence type="inferred from homology"/>
<dbReference type="GO" id="GO:0016020">
    <property type="term" value="C:membrane"/>
    <property type="evidence" value="ECO:0007669"/>
    <property type="project" value="UniProtKB-SubCell"/>
</dbReference>
<feature type="transmembrane region" description="Helical" evidence="5">
    <location>
        <begin position="111"/>
        <end position="132"/>
    </location>
</feature>
<dbReference type="EMBL" id="CAJVCH010025978">
    <property type="protein sequence ID" value="CAG7699652.1"/>
    <property type="molecule type" value="Genomic_DNA"/>
</dbReference>
<evidence type="ECO:0000256" key="1">
    <source>
        <dbReference type="ARBA" id="ARBA00004141"/>
    </source>
</evidence>